<feature type="compositionally biased region" description="Low complexity" evidence="7">
    <location>
        <begin position="326"/>
        <end position="336"/>
    </location>
</feature>
<dbReference type="FunFam" id="3.40.1810.10:FF:000001">
    <property type="entry name" value="Myocyte-specific enhancer factor 2A homolog"/>
    <property type="match status" value="1"/>
</dbReference>
<dbReference type="GO" id="GO:0005634">
    <property type="term" value="C:nucleus"/>
    <property type="evidence" value="ECO:0007669"/>
    <property type="project" value="UniProtKB-SubCell"/>
</dbReference>
<feature type="compositionally biased region" description="Pro residues" evidence="7">
    <location>
        <begin position="258"/>
        <end position="272"/>
    </location>
</feature>
<feature type="region of interest" description="Disordered" evidence="7">
    <location>
        <begin position="139"/>
        <end position="185"/>
    </location>
</feature>
<reference evidence="9 10" key="1">
    <citation type="submission" date="2019-09" db="EMBL/GenBank/DDBJ databases">
        <title>Bird 10,000 Genomes (B10K) Project - Family phase.</title>
        <authorList>
            <person name="Zhang G."/>
        </authorList>
    </citation>
    <scope>NUCLEOTIDE SEQUENCE [LARGE SCALE GENOMIC DNA]</scope>
    <source>
        <strain evidence="9">B10K-DU-006-09</strain>
        <tissue evidence="9">Muscle</tissue>
    </source>
</reference>
<gene>
    <name evidence="9" type="primary">Mef2b</name>
    <name evidence="9" type="ORF">FREGRA_R03413</name>
</gene>
<evidence type="ECO:0000256" key="6">
    <source>
        <dbReference type="ARBA" id="ARBA00023242"/>
    </source>
</evidence>
<evidence type="ECO:0000256" key="5">
    <source>
        <dbReference type="ARBA" id="ARBA00023163"/>
    </source>
</evidence>
<organism evidence="9 10">
    <name type="scientific">Fregetta grallaria</name>
    <name type="common">White-bellied storm-petrel</name>
    <name type="synonym">Procellaria grallaria</name>
    <dbReference type="NCBI Taxonomy" id="79628"/>
    <lineage>
        <taxon>Eukaryota</taxon>
        <taxon>Metazoa</taxon>
        <taxon>Chordata</taxon>
        <taxon>Craniata</taxon>
        <taxon>Vertebrata</taxon>
        <taxon>Euteleostomi</taxon>
        <taxon>Archelosauria</taxon>
        <taxon>Archosauria</taxon>
        <taxon>Dinosauria</taxon>
        <taxon>Saurischia</taxon>
        <taxon>Theropoda</taxon>
        <taxon>Coelurosauria</taxon>
        <taxon>Aves</taxon>
        <taxon>Neognathae</taxon>
        <taxon>Neoaves</taxon>
        <taxon>Aequornithes</taxon>
        <taxon>Procellariiformes</taxon>
        <taxon>Hydrobatidae</taxon>
        <taxon>Fregetta</taxon>
    </lineage>
</organism>
<comment type="subcellular location">
    <subcellularLocation>
        <location evidence="1">Nucleus</location>
    </subcellularLocation>
</comment>
<dbReference type="GO" id="GO:0030154">
    <property type="term" value="P:cell differentiation"/>
    <property type="evidence" value="ECO:0007669"/>
    <property type="project" value="TreeGrafter"/>
</dbReference>
<dbReference type="Gene3D" id="3.40.1810.10">
    <property type="entry name" value="Transcription factor, MADS-box"/>
    <property type="match status" value="1"/>
</dbReference>
<keyword evidence="5" id="KW-0804">Transcription</keyword>
<dbReference type="PROSITE" id="PS00350">
    <property type="entry name" value="MADS_BOX_1"/>
    <property type="match status" value="1"/>
</dbReference>
<evidence type="ECO:0000313" key="10">
    <source>
        <dbReference type="Proteomes" id="UP000563060"/>
    </source>
</evidence>
<dbReference type="PRINTS" id="PR00404">
    <property type="entry name" value="MADSDOMAIN"/>
</dbReference>
<dbReference type="SUPFAM" id="SSF55455">
    <property type="entry name" value="SRF-like"/>
    <property type="match status" value="1"/>
</dbReference>
<dbReference type="InterPro" id="IPR036879">
    <property type="entry name" value="TF_MADSbox_sf"/>
</dbReference>
<dbReference type="Proteomes" id="UP000563060">
    <property type="component" value="Unassembled WGS sequence"/>
</dbReference>
<keyword evidence="6" id="KW-0539">Nucleus</keyword>
<dbReference type="CDD" id="cd00265">
    <property type="entry name" value="MADS_MEF2_like"/>
    <property type="match status" value="1"/>
</dbReference>
<dbReference type="AlphaFoldDB" id="A0A7L3YZX6"/>
<keyword evidence="10" id="KW-1185">Reference proteome</keyword>
<keyword evidence="3" id="KW-0238">DNA-binding</keyword>
<dbReference type="SMART" id="SM00432">
    <property type="entry name" value="MADS"/>
    <property type="match status" value="1"/>
</dbReference>
<dbReference type="InterPro" id="IPR002100">
    <property type="entry name" value="TF_MADSbox"/>
</dbReference>
<proteinExistence type="predicted"/>
<dbReference type="InterPro" id="IPR033896">
    <property type="entry name" value="MEF2-like_N"/>
</dbReference>
<dbReference type="GO" id="GO:0046983">
    <property type="term" value="F:protein dimerization activity"/>
    <property type="evidence" value="ECO:0007669"/>
    <property type="project" value="InterPro"/>
</dbReference>
<sequence>MGRKKIQISRILDQRNRQVTFTKRKFGLMKKAYELSVLCDCEIALIIFNSTNRLFQYASTDMDKVLLKYTEYSEPHESRTNSDILETLKRKGLGLESHELELDEGPDPGEKARRLSEGMDLSVARPRFYAAYGSSPPAADGSLGSASGSPQGQSRSPAFKPAAPKLPGRSPGPLPPGRLGPIAQGCCRDEDAASWVPQGIGSTKPDGGHPAFPQRPLYPTLQTLSPVLAPGSAGVPSHSLAGFPFLAPAQAEFGTGETPPPPGFLQPGPPAWQHPRDMAALGSRIVPTEEPPPAPGASPQHQTISIKSERVSPGLGCPSGTPQHPLASLASLSEASRGPGDLQPRDDYAKGYPYPLGPPRPLAEEQRAPVPSRRAQAMDAWQR</sequence>
<keyword evidence="2" id="KW-0805">Transcription regulation</keyword>
<protein>
    <submittedName>
        <fullName evidence="9">MEF2B factor</fullName>
    </submittedName>
</protein>
<feature type="region of interest" description="Disordered" evidence="7">
    <location>
        <begin position="254"/>
        <end position="276"/>
    </location>
</feature>
<dbReference type="GO" id="GO:0000981">
    <property type="term" value="F:DNA-binding transcription factor activity, RNA polymerase II-specific"/>
    <property type="evidence" value="ECO:0007669"/>
    <property type="project" value="TreeGrafter"/>
</dbReference>
<evidence type="ECO:0000259" key="8">
    <source>
        <dbReference type="PROSITE" id="PS50066"/>
    </source>
</evidence>
<dbReference type="GO" id="GO:0000978">
    <property type="term" value="F:RNA polymerase II cis-regulatory region sequence-specific DNA binding"/>
    <property type="evidence" value="ECO:0007669"/>
    <property type="project" value="TreeGrafter"/>
</dbReference>
<feature type="compositionally biased region" description="Low complexity" evidence="7">
    <location>
        <begin position="139"/>
        <end position="150"/>
    </location>
</feature>
<evidence type="ECO:0000256" key="4">
    <source>
        <dbReference type="ARBA" id="ARBA00023159"/>
    </source>
</evidence>
<accession>A0A7L3YZX6</accession>
<dbReference type="EMBL" id="VZZT01001234">
    <property type="protein sequence ID" value="NXW06661.1"/>
    <property type="molecule type" value="Genomic_DNA"/>
</dbReference>
<feature type="non-terminal residue" evidence="9">
    <location>
        <position position="383"/>
    </location>
</feature>
<feature type="region of interest" description="Disordered" evidence="7">
    <location>
        <begin position="310"/>
        <end position="383"/>
    </location>
</feature>
<evidence type="ECO:0000256" key="7">
    <source>
        <dbReference type="SAM" id="MobiDB-lite"/>
    </source>
</evidence>
<evidence type="ECO:0000313" key="9">
    <source>
        <dbReference type="EMBL" id="NXW06661.1"/>
    </source>
</evidence>
<name>A0A7L3YZX6_FREGA</name>
<dbReference type="GO" id="GO:0042826">
    <property type="term" value="F:histone deacetylase binding"/>
    <property type="evidence" value="ECO:0007669"/>
    <property type="project" value="TreeGrafter"/>
</dbReference>
<dbReference type="PANTHER" id="PTHR11945">
    <property type="entry name" value="MADS BOX PROTEIN"/>
    <property type="match status" value="1"/>
</dbReference>
<evidence type="ECO:0000256" key="2">
    <source>
        <dbReference type="ARBA" id="ARBA00023015"/>
    </source>
</evidence>
<feature type="domain" description="MADS-box" evidence="8">
    <location>
        <begin position="1"/>
        <end position="61"/>
    </location>
</feature>
<keyword evidence="4" id="KW-0010">Activator</keyword>
<dbReference type="PROSITE" id="PS50066">
    <property type="entry name" value="MADS_BOX_2"/>
    <property type="match status" value="1"/>
</dbReference>
<dbReference type="GO" id="GO:0045944">
    <property type="term" value="P:positive regulation of transcription by RNA polymerase II"/>
    <property type="evidence" value="ECO:0007669"/>
    <property type="project" value="InterPro"/>
</dbReference>
<dbReference type="Pfam" id="PF00319">
    <property type="entry name" value="SRF-TF"/>
    <property type="match status" value="1"/>
</dbReference>
<dbReference type="GO" id="GO:0007507">
    <property type="term" value="P:heart development"/>
    <property type="evidence" value="ECO:0007669"/>
    <property type="project" value="TreeGrafter"/>
</dbReference>
<feature type="non-terminal residue" evidence="9">
    <location>
        <position position="1"/>
    </location>
</feature>
<evidence type="ECO:0000256" key="1">
    <source>
        <dbReference type="ARBA" id="ARBA00004123"/>
    </source>
</evidence>
<dbReference type="PANTHER" id="PTHR11945:SF383">
    <property type="entry name" value="MYOCYTE-SPECIFIC ENHANCER FACTOR 2B"/>
    <property type="match status" value="1"/>
</dbReference>
<comment type="caution">
    <text evidence="9">The sequence shown here is derived from an EMBL/GenBank/DDBJ whole genome shotgun (WGS) entry which is preliminary data.</text>
</comment>
<evidence type="ECO:0000256" key="3">
    <source>
        <dbReference type="ARBA" id="ARBA00023125"/>
    </source>
</evidence>